<keyword evidence="2" id="KW-1133">Transmembrane helix</keyword>
<keyword evidence="2" id="KW-0472">Membrane</keyword>
<proteinExistence type="inferred from homology"/>
<sequence>MSYRYRLSLFILGDLFLIIGLFIFSRWLLNDTATNPFDYLRLMEKDEVIPIVLFSFIYFLIAFGFKLHRKAWEHGSVKDVTQIILVTTLSMFIFFVIQTIVNADTSFRPLLLFWLLFSMLICGSRFIWKIFLNRLVIDNSNKKRTLIVGAGSAGTLLVRHFITNSSEKFYPVAFIDDNPHKQKLEIYGVPVVGSAKDIEMVVQKLKIEHIIIAIPSLKKQHLNEILNKCVKTNVKTQTMPMLEDIVEGKSTFNEVRDIQINDLLGREPVILDDLSISDSITDKVILVTGAGGSIGSEVCRQIANFKPSKIILLGHGENSIYHIDLEMREKFENDFEIIPEIADIQDREKIFEIIEKYQPDTIYHAAAHKHVHLMEWNPEEAVKNNVIGTKNLAEASHVHRVSNFVMISSDKAVNPTGVMGATKRLAEMIIQDLNEKSRTKFVAVRFGNVLGSRGSVIPLFIRQIQKGGPVTVTHPDMVRYFMTIPEAARLVIQAGALAKGGEIFILDMGEPVRILDLVQNLIRLSGYKLDEISIVFTGIRPGEKLVEELLSTDEMIDKQVHSKIYVGKAGPIEIDLIEVLISTYNNMQKEELRKKLLYIARSKVLGGKT</sequence>
<feature type="transmembrane region" description="Helical" evidence="2">
    <location>
        <begin position="80"/>
        <end position="100"/>
    </location>
</feature>
<feature type="transmembrane region" description="Helical" evidence="2">
    <location>
        <begin position="144"/>
        <end position="162"/>
    </location>
</feature>
<dbReference type="CDD" id="cd05237">
    <property type="entry name" value="UDP_invert_4-6DH_SDR_e"/>
    <property type="match status" value="1"/>
</dbReference>
<dbReference type="Pfam" id="PF02719">
    <property type="entry name" value="Polysacc_synt_2"/>
    <property type="match status" value="1"/>
</dbReference>
<evidence type="ECO:0000256" key="2">
    <source>
        <dbReference type="SAM" id="Phobius"/>
    </source>
</evidence>
<protein>
    <submittedName>
        <fullName evidence="4">Polysaccharide biosynthesis protein</fullName>
    </submittedName>
</protein>
<dbReference type="PANTHER" id="PTHR43318:SF1">
    <property type="entry name" value="POLYSACCHARIDE BIOSYNTHESIS PROTEIN EPSC-RELATED"/>
    <property type="match status" value="1"/>
</dbReference>
<keyword evidence="5" id="KW-1185">Reference proteome</keyword>
<dbReference type="AlphaFoldDB" id="A0A5B8Z7Y9"/>
<dbReference type="SUPFAM" id="SSF51735">
    <property type="entry name" value="NAD(P)-binding Rossmann-fold domains"/>
    <property type="match status" value="2"/>
</dbReference>
<comment type="similarity">
    <text evidence="1">Belongs to the polysaccharide synthase family.</text>
</comment>
<reference evidence="5" key="1">
    <citation type="submission" date="2019-08" db="EMBL/GenBank/DDBJ databases">
        <authorList>
            <person name="Zheng X."/>
        </authorList>
    </citation>
    <scope>NUCLEOTIDE SEQUENCE [LARGE SCALE GENOMIC DNA]</scope>
    <source>
        <strain evidence="5">FJAT-25496</strain>
    </source>
</reference>
<dbReference type="OrthoDB" id="9803111at2"/>
<evidence type="ECO:0000313" key="5">
    <source>
        <dbReference type="Proteomes" id="UP000321555"/>
    </source>
</evidence>
<dbReference type="Pfam" id="PF13727">
    <property type="entry name" value="CoA_binding_3"/>
    <property type="match status" value="1"/>
</dbReference>
<dbReference type="InterPro" id="IPR036291">
    <property type="entry name" value="NAD(P)-bd_dom_sf"/>
</dbReference>
<dbReference type="KEGG" id="bda:FSZ17_19165"/>
<dbReference type="EMBL" id="CP042593">
    <property type="protein sequence ID" value="QED49205.1"/>
    <property type="molecule type" value="Genomic_DNA"/>
</dbReference>
<dbReference type="InterPro" id="IPR003869">
    <property type="entry name" value="Polysac_CapD-like"/>
</dbReference>
<dbReference type="STRING" id="1742359.GCA_001439625_03359"/>
<feature type="transmembrane region" description="Helical" evidence="2">
    <location>
        <begin position="48"/>
        <end position="68"/>
    </location>
</feature>
<dbReference type="PANTHER" id="PTHR43318">
    <property type="entry name" value="UDP-N-ACETYLGLUCOSAMINE 4,6-DEHYDRATASE"/>
    <property type="match status" value="1"/>
</dbReference>
<dbReference type="Proteomes" id="UP000321555">
    <property type="component" value="Chromosome"/>
</dbReference>
<dbReference type="Gene3D" id="3.40.50.720">
    <property type="entry name" value="NAD(P)-binding Rossmann-like Domain"/>
    <property type="match status" value="2"/>
</dbReference>
<gene>
    <name evidence="4" type="ORF">FSZ17_19165</name>
</gene>
<keyword evidence="2" id="KW-0812">Transmembrane</keyword>
<dbReference type="RefSeq" id="WP_057773334.1">
    <property type="nucleotide sequence ID" value="NZ_CP042593.1"/>
</dbReference>
<organism evidence="4 5">
    <name type="scientific">Cytobacillus dafuensis</name>
    <name type="common">Bacillus dafuensis</name>
    <dbReference type="NCBI Taxonomy" id="1742359"/>
    <lineage>
        <taxon>Bacteria</taxon>
        <taxon>Bacillati</taxon>
        <taxon>Bacillota</taxon>
        <taxon>Bacilli</taxon>
        <taxon>Bacillales</taxon>
        <taxon>Bacillaceae</taxon>
        <taxon>Cytobacillus</taxon>
    </lineage>
</organism>
<accession>A0A5B8Z7Y9</accession>
<feature type="transmembrane region" description="Helical" evidence="2">
    <location>
        <begin position="7"/>
        <end position="28"/>
    </location>
</feature>
<name>A0A5B8Z7Y9_CYTDA</name>
<evidence type="ECO:0000313" key="4">
    <source>
        <dbReference type="EMBL" id="QED49205.1"/>
    </source>
</evidence>
<evidence type="ECO:0000256" key="1">
    <source>
        <dbReference type="ARBA" id="ARBA00007430"/>
    </source>
</evidence>
<feature type="domain" description="Polysaccharide biosynthesis protein CapD-like" evidence="3">
    <location>
        <begin position="285"/>
        <end position="567"/>
    </location>
</feature>
<feature type="transmembrane region" description="Helical" evidence="2">
    <location>
        <begin position="112"/>
        <end position="132"/>
    </location>
</feature>
<dbReference type="InterPro" id="IPR051203">
    <property type="entry name" value="Polysaccharide_Synthase-Rel"/>
</dbReference>
<evidence type="ECO:0000259" key="3">
    <source>
        <dbReference type="Pfam" id="PF02719"/>
    </source>
</evidence>